<gene>
    <name evidence="1" type="ORF">Sgleb_73640</name>
</gene>
<reference evidence="1 2" key="1">
    <citation type="submission" date="2019-12" db="EMBL/GenBank/DDBJ databases">
        <title>Whole genome shotgun sequence of Streptomyces hygroscopicus subsp. glebosus NBRC 13786.</title>
        <authorList>
            <person name="Ichikawa N."/>
            <person name="Kimura A."/>
            <person name="Kitahashi Y."/>
            <person name="Komaki H."/>
            <person name="Tamura T."/>
        </authorList>
    </citation>
    <scope>NUCLEOTIDE SEQUENCE [LARGE SCALE GENOMIC DNA]</scope>
    <source>
        <strain evidence="1 2">NBRC 13786</strain>
    </source>
</reference>
<organism evidence="1 2">
    <name type="scientific">Streptomyces glebosus</name>
    <dbReference type="NCBI Taxonomy" id="249580"/>
    <lineage>
        <taxon>Bacteria</taxon>
        <taxon>Bacillati</taxon>
        <taxon>Actinomycetota</taxon>
        <taxon>Actinomycetes</taxon>
        <taxon>Kitasatosporales</taxon>
        <taxon>Streptomycetaceae</taxon>
        <taxon>Streptomyces</taxon>
    </lineage>
</organism>
<evidence type="ECO:0000313" key="1">
    <source>
        <dbReference type="EMBL" id="GFE19317.1"/>
    </source>
</evidence>
<proteinExistence type="predicted"/>
<accession>A0A640T6G6</accession>
<evidence type="ECO:0000313" key="2">
    <source>
        <dbReference type="Proteomes" id="UP000430079"/>
    </source>
</evidence>
<name>A0A640T6G6_9ACTN</name>
<dbReference type="EMBL" id="BLIO01000001">
    <property type="protein sequence ID" value="GFE19317.1"/>
    <property type="molecule type" value="Genomic_DNA"/>
</dbReference>
<dbReference type="Proteomes" id="UP000430079">
    <property type="component" value="Unassembled WGS sequence"/>
</dbReference>
<sequence length="72" mass="7745">MLPGIYATTESTVQPAAFDPHLDVEFEVGGKGAGRSVRCRHRDRRLEGPDAELVPGVSQLRTRGLSGTPSQL</sequence>
<dbReference type="AlphaFoldDB" id="A0A640T6G6"/>
<comment type="caution">
    <text evidence="1">The sequence shown here is derived from an EMBL/GenBank/DDBJ whole genome shotgun (WGS) entry which is preliminary data.</text>
</comment>
<keyword evidence="2" id="KW-1185">Reference proteome</keyword>
<protein>
    <submittedName>
        <fullName evidence="1">Uncharacterized protein</fullName>
    </submittedName>
</protein>